<organism evidence="1 2">
    <name type="scientific">Senna tora</name>
    <dbReference type="NCBI Taxonomy" id="362788"/>
    <lineage>
        <taxon>Eukaryota</taxon>
        <taxon>Viridiplantae</taxon>
        <taxon>Streptophyta</taxon>
        <taxon>Embryophyta</taxon>
        <taxon>Tracheophyta</taxon>
        <taxon>Spermatophyta</taxon>
        <taxon>Magnoliopsida</taxon>
        <taxon>eudicotyledons</taxon>
        <taxon>Gunneridae</taxon>
        <taxon>Pentapetalae</taxon>
        <taxon>rosids</taxon>
        <taxon>fabids</taxon>
        <taxon>Fabales</taxon>
        <taxon>Fabaceae</taxon>
        <taxon>Caesalpinioideae</taxon>
        <taxon>Cassia clade</taxon>
        <taxon>Senna</taxon>
    </lineage>
</organism>
<name>A0A834WEZ9_9FABA</name>
<evidence type="ECO:0000313" key="1">
    <source>
        <dbReference type="EMBL" id="KAF7816906.1"/>
    </source>
</evidence>
<dbReference type="AlphaFoldDB" id="A0A834WEZ9"/>
<evidence type="ECO:0000313" key="2">
    <source>
        <dbReference type="Proteomes" id="UP000634136"/>
    </source>
</evidence>
<accession>A0A834WEZ9</accession>
<reference evidence="1" key="1">
    <citation type="submission" date="2020-09" db="EMBL/GenBank/DDBJ databases">
        <title>Genome-Enabled Discovery of Anthraquinone Biosynthesis in Senna tora.</title>
        <authorList>
            <person name="Kang S.-H."/>
            <person name="Pandey R.P."/>
            <person name="Lee C.-M."/>
            <person name="Sim J.-S."/>
            <person name="Jeong J.-T."/>
            <person name="Choi B.-S."/>
            <person name="Jung M."/>
            <person name="Ginzburg D."/>
            <person name="Zhao K."/>
            <person name="Won S.Y."/>
            <person name="Oh T.-J."/>
            <person name="Yu Y."/>
            <person name="Kim N.-H."/>
            <person name="Lee O.R."/>
            <person name="Lee T.-H."/>
            <person name="Bashyal P."/>
            <person name="Kim T.-S."/>
            <person name="Lee W.-H."/>
            <person name="Kawkins C."/>
            <person name="Kim C.-K."/>
            <person name="Kim J.S."/>
            <person name="Ahn B.O."/>
            <person name="Rhee S.Y."/>
            <person name="Sohng J.K."/>
        </authorList>
    </citation>
    <scope>NUCLEOTIDE SEQUENCE</scope>
    <source>
        <tissue evidence="1">Leaf</tissue>
    </source>
</reference>
<gene>
    <name evidence="1" type="ORF">G2W53_030875</name>
</gene>
<protein>
    <submittedName>
        <fullName evidence="1">Uncharacterized protein</fullName>
    </submittedName>
</protein>
<sequence>MRRKRERFERPRSELMIRKRCVFRAEGRNWKRAERNKEGVIVEDENGVIVSE</sequence>
<keyword evidence="2" id="KW-1185">Reference proteome</keyword>
<proteinExistence type="predicted"/>
<comment type="caution">
    <text evidence="1">The sequence shown here is derived from an EMBL/GenBank/DDBJ whole genome shotgun (WGS) entry which is preliminary data.</text>
</comment>
<dbReference type="Proteomes" id="UP000634136">
    <property type="component" value="Unassembled WGS sequence"/>
</dbReference>
<dbReference type="EMBL" id="JAAIUW010000009">
    <property type="protein sequence ID" value="KAF7816906.1"/>
    <property type="molecule type" value="Genomic_DNA"/>
</dbReference>